<organism evidence="3 4">
    <name type="scientific">Actinophytocola oryzae</name>
    <dbReference type="NCBI Taxonomy" id="502181"/>
    <lineage>
        <taxon>Bacteria</taxon>
        <taxon>Bacillati</taxon>
        <taxon>Actinomycetota</taxon>
        <taxon>Actinomycetes</taxon>
        <taxon>Pseudonocardiales</taxon>
        <taxon>Pseudonocardiaceae</taxon>
    </lineage>
</organism>
<dbReference type="Proteomes" id="UP000294927">
    <property type="component" value="Unassembled WGS sequence"/>
</dbReference>
<proteinExistence type="predicted"/>
<dbReference type="AlphaFoldDB" id="A0A4R7V2X9"/>
<keyword evidence="2" id="KW-0472">Membrane</keyword>
<feature type="compositionally biased region" description="Low complexity" evidence="1">
    <location>
        <begin position="426"/>
        <end position="436"/>
    </location>
</feature>
<evidence type="ECO:0008006" key="5">
    <source>
        <dbReference type="Google" id="ProtNLM"/>
    </source>
</evidence>
<feature type="transmembrane region" description="Helical" evidence="2">
    <location>
        <begin position="830"/>
        <end position="850"/>
    </location>
</feature>
<keyword evidence="2" id="KW-1133">Transmembrane helix</keyword>
<dbReference type="SUPFAM" id="SSF48239">
    <property type="entry name" value="Terpenoid cyclases/Protein prenyltransferases"/>
    <property type="match status" value="2"/>
</dbReference>
<gene>
    <name evidence="3" type="ORF">CLV71_115202</name>
</gene>
<evidence type="ECO:0000256" key="2">
    <source>
        <dbReference type="SAM" id="Phobius"/>
    </source>
</evidence>
<keyword evidence="4" id="KW-1185">Reference proteome</keyword>
<protein>
    <recommendedName>
        <fullName evidence="5">Prenyltransferase/squalene oxidase-like repeat protein</fullName>
    </recommendedName>
</protein>
<evidence type="ECO:0000256" key="1">
    <source>
        <dbReference type="SAM" id="MobiDB-lite"/>
    </source>
</evidence>
<dbReference type="Gene3D" id="1.50.10.20">
    <property type="match status" value="2"/>
</dbReference>
<keyword evidence="2" id="KW-0812">Transmembrane</keyword>
<accession>A0A4R7V2X9</accession>
<sequence length="862" mass="88859">MQHTVHSRLAVIGLSALLLFGICAGPPAVAEGAPSRPAARANSQWLVTQLKSDGTLENPLGGALPDHGLMIDVLYAMYASGAGDLAAPIASYLELHATDYYTWDGLVPGQGFDQIIVGGATAKILVAAEVAGRDPRNFGGHDMVAETQGTIKRAGPDKGRVSDYAKNPDMADFVSNNANMFGQALGVIGLAGAGVNDQFAIDTMLTQQCSEGYFRIFFGYVPTTETGDHVTPNGYKVSTCDEGKAFDQSSPDGDSTGFALSALLAARRAGAQGLDEPIGRAVAWLTANQTADGGWGGGVGTEVANTNSTGLIVQALADAGGAQAAVDCGVAFLQSAQATTAADATTSLADHIGAIAYNPESYRAAQTGGITGIDTWIRASAQASLGLSQVGFYDLTQGNLPEDDPPPGDNPPPGPGGTTPPPQAGPTPQVSKKAGQPAPPKKKSNTQTVRPATTTSAPADDTPPGRLGAYLAGTLVDGDHVEVTEDDTTYVDYDATADLVLALRTLDEQPDAVDRASRFLLNPDSVKAYAHGVPYETKPAAYAQPLAKLLVIAEFLRADGDAPEDIDETVDMLRRDLAKLGKDGRFVDTGEFGDADDSTARLAWATLGTIAGSGEADRSIDTLVAHQCDDGTFPVSLDKVDCETGDVTATAAVVEALNGRRQVTQPTTGVHDARGIDDPRSAAPNNVVPKSWSDSRAAALVRTAAALNDATDTDGLVLDKRGTPDLPASAAVAAGRQAAGLDSSGTARSMAALLLDDGGFAAKDDEDSDLATSIAAAPGIAGRSWLSAELAPVTAAVRLPLASEHKNTDKNADTGGVARLGSHEVTPWKAAAFLSLLAAIAIGFGARYFFNRHRTNKGESST</sequence>
<feature type="compositionally biased region" description="Pro residues" evidence="1">
    <location>
        <begin position="407"/>
        <end position="425"/>
    </location>
</feature>
<evidence type="ECO:0000313" key="4">
    <source>
        <dbReference type="Proteomes" id="UP000294927"/>
    </source>
</evidence>
<comment type="caution">
    <text evidence="3">The sequence shown here is derived from an EMBL/GenBank/DDBJ whole genome shotgun (WGS) entry which is preliminary data.</text>
</comment>
<dbReference type="InterPro" id="IPR008930">
    <property type="entry name" value="Terpenoid_cyclase/PrenylTrfase"/>
</dbReference>
<feature type="region of interest" description="Disordered" evidence="1">
    <location>
        <begin position="395"/>
        <end position="468"/>
    </location>
</feature>
<feature type="compositionally biased region" description="Low complexity" evidence="1">
    <location>
        <begin position="451"/>
        <end position="464"/>
    </location>
</feature>
<name>A0A4R7V2X9_9PSEU</name>
<evidence type="ECO:0000313" key="3">
    <source>
        <dbReference type="EMBL" id="TDV43738.1"/>
    </source>
</evidence>
<dbReference type="EMBL" id="SOCP01000015">
    <property type="protein sequence ID" value="TDV43738.1"/>
    <property type="molecule type" value="Genomic_DNA"/>
</dbReference>
<reference evidence="3 4" key="1">
    <citation type="submission" date="2019-03" db="EMBL/GenBank/DDBJ databases">
        <title>Genomic Encyclopedia of Archaeal and Bacterial Type Strains, Phase II (KMG-II): from individual species to whole genera.</title>
        <authorList>
            <person name="Goeker M."/>
        </authorList>
    </citation>
    <scope>NUCLEOTIDE SEQUENCE [LARGE SCALE GENOMIC DNA]</scope>
    <source>
        <strain evidence="3 4">DSM 45499</strain>
    </source>
</reference>